<comment type="caution">
    <text evidence="1">The sequence shown here is derived from an EMBL/GenBank/DDBJ whole genome shotgun (WGS) entry which is preliminary data.</text>
</comment>
<dbReference type="EMBL" id="ANJA01002048">
    <property type="protein sequence ID" value="ETO72629.1"/>
    <property type="molecule type" value="Genomic_DNA"/>
</dbReference>
<dbReference type="Proteomes" id="UP000028582">
    <property type="component" value="Unassembled WGS sequence"/>
</dbReference>
<evidence type="ECO:0000313" key="1">
    <source>
        <dbReference type="EMBL" id="ETO72629.1"/>
    </source>
</evidence>
<sequence length="97" mass="11266">MDSSKPPVLNVVGRAPLPDTNLFDYPYDRDRFVKYQGDLLEHIKKSRRVARSFLKRSKHLENNEAEKKVDDLINEVVIELGHIEDVVSIKLDHAVRK</sequence>
<proteinExistence type="predicted"/>
<name>A0A081A168_PHYNI</name>
<protein>
    <submittedName>
        <fullName evidence="1">Uncharacterized protein</fullName>
    </submittedName>
</protein>
<organism evidence="1 2">
    <name type="scientific">Phytophthora nicotianae P1976</name>
    <dbReference type="NCBI Taxonomy" id="1317066"/>
    <lineage>
        <taxon>Eukaryota</taxon>
        <taxon>Sar</taxon>
        <taxon>Stramenopiles</taxon>
        <taxon>Oomycota</taxon>
        <taxon>Peronosporomycetes</taxon>
        <taxon>Peronosporales</taxon>
        <taxon>Peronosporaceae</taxon>
        <taxon>Phytophthora</taxon>
    </lineage>
</organism>
<reference evidence="1 2" key="1">
    <citation type="submission" date="2013-11" db="EMBL/GenBank/DDBJ databases">
        <title>The Genome Sequence of Phytophthora parasitica P1976.</title>
        <authorList>
            <consortium name="The Broad Institute Genomics Platform"/>
            <person name="Russ C."/>
            <person name="Tyler B."/>
            <person name="Panabieres F."/>
            <person name="Shan W."/>
            <person name="Tripathy S."/>
            <person name="Grunwald N."/>
            <person name="Machado M."/>
            <person name="Johnson C.S."/>
            <person name="Walker B."/>
            <person name="Young S."/>
            <person name="Zeng Q."/>
            <person name="Gargeya S."/>
            <person name="Fitzgerald M."/>
            <person name="Haas B."/>
            <person name="Abouelleil A."/>
            <person name="Allen A.W."/>
            <person name="Alvarado L."/>
            <person name="Arachchi H.M."/>
            <person name="Berlin A.M."/>
            <person name="Chapman S.B."/>
            <person name="Gainer-Dewar J."/>
            <person name="Goldberg J."/>
            <person name="Griggs A."/>
            <person name="Gujja S."/>
            <person name="Hansen M."/>
            <person name="Howarth C."/>
            <person name="Imamovic A."/>
            <person name="Ireland A."/>
            <person name="Larimer J."/>
            <person name="McCowan C."/>
            <person name="Murphy C."/>
            <person name="Pearson M."/>
            <person name="Poon T.W."/>
            <person name="Priest M."/>
            <person name="Roberts A."/>
            <person name="Saif S."/>
            <person name="Shea T."/>
            <person name="Sisk P."/>
            <person name="Sykes S."/>
            <person name="Wortman J."/>
            <person name="Nusbaum C."/>
            <person name="Birren B."/>
        </authorList>
    </citation>
    <scope>NUCLEOTIDE SEQUENCE [LARGE SCALE GENOMIC DNA]</scope>
    <source>
        <strain evidence="1 2">P1976</strain>
    </source>
</reference>
<accession>A0A081A168</accession>
<dbReference type="AlphaFoldDB" id="A0A081A168"/>
<gene>
    <name evidence="1" type="ORF">F444_11326</name>
</gene>
<evidence type="ECO:0000313" key="2">
    <source>
        <dbReference type="Proteomes" id="UP000028582"/>
    </source>
</evidence>